<dbReference type="InterPro" id="IPR000182">
    <property type="entry name" value="GNAT_dom"/>
</dbReference>
<accession>A0A8H3IEA7</accession>
<feature type="domain" description="N-acetyltransferase" evidence="1">
    <location>
        <begin position="25"/>
        <end position="191"/>
    </location>
</feature>
<dbReference type="Pfam" id="PF00583">
    <property type="entry name" value="Acetyltransf_1"/>
    <property type="match status" value="1"/>
</dbReference>
<dbReference type="InterPro" id="IPR016181">
    <property type="entry name" value="Acyl_CoA_acyltransferase"/>
</dbReference>
<evidence type="ECO:0000313" key="2">
    <source>
        <dbReference type="EMBL" id="CAF9912755.1"/>
    </source>
</evidence>
<comment type="caution">
    <text evidence="2">The sequence shown here is derived from an EMBL/GenBank/DDBJ whole genome shotgun (WGS) entry which is preliminary data.</text>
</comment>
<evidence type="ECO:0000259" key="1">
    <source>
        <dbReference type="PROSITE" id="PS51186"/>
    </source>
</evidence>
<name>A0A8H3IEA7_9LECA</name>
<dbReference type="EMBL" id="CAJPDQ010000007">
    <property type="protein sequence ID" value="CAF9912755.1"/>
    <property type="molecule type" value="Genomic_DNA"/>
</dbReference>
<protein>
    <recommendedName>
        <fullName evidence="1">N-acetyltransferase domain-containing protein</fullName>
    </recommendedName>
</protein>
<keyword evidence="3" id="KW-1185">Reference proteome</keyword>
<organism evidence="2 3">
    <name type="scientific">Gomphillus americanus</name>
    <dbReference type="NCBI Taxonomy" id="1940652"/>
    <lineage>
        <taxon>Eukaryota</taxon>
        <taxon>Fungi</taxon>
        <taxon>Dikarya</taxon>
        <taxon>Ascomycota</taxon>
        <taxon>Pezizomycotina</taxon>
        <taxon>Lecanoromycetes</taxon>
        <taxon>OSLEUM clade</taxon>
        <taxon>Ostropomycetidae</taxon>
        <taxon>Ostropales</taxon>
        <taxon>Graphidaceae</taxon>
        <taxon>Gomphilloideae</taxon>
        <taxon>Gomphillus</taxon>
    </lineage>
</organism>
<sequence length="425" mass="48555">MDKTRVSNMNFTKNNNPNPFRSSRLLYRAIESPQDDEIFHDLHKNPEIYKDADPNLPVPPCRRRTTFLRQYYQRAILGVLICVVNEGSDARETPVGTVSLSNTAGASMAYHRTADLIISIAPAYQNKGYGTEAMRWTLHWAFGKANLHRVTLKVTSYNKRAIEFYKRVGFRVESKEKESIWHDNEWHDMLGMGDMMFYNPIEHLSANTSQRYSILNGTINAESLIQIPIVDISSLLPRSSNTNENAQKVAIELLTKSCHEQGYVGIKGHGISPKTLAKAFDFYQKLFALSVEDKMKAPNPEGRTLYRGYSALGREKAYTTEDMEGMGEEKRKAARQIVNYKESFEVGSEDNKGDYNIWLLEEVLPGFRSFSIELYWELNKLCMLLLDAFCSGLGLTDMERASDHALHTGHNNQLRYLHYPPVSEK</sequence>
<dbReference type="AlphaFoldDB" id="A0A8H3IEA7"/>
<dbReference type="Gene3D" id="2.60.120.330">
    <property type="entry name" value="B-lactam Antibiotic, Isopenicillin N Synthase, Chain"/>
    <property type="match status" value="1"/>
</dbReference>
<dbReference type="InterPro" id="IPR027443">
    <property type="entry name" value="IPNS-like_sf"/>
</dbReference>
<proteinExistence type="predicted"/>
<dbReference type="Proteomes" id="UP000664169">
    <property type="component" value="Unassembled WGS sequence"/>
</dbReference>
<dbReference type="CDD" id="cd04301">
    <property type="entry name" value="NAT_SF"/>
    <property type="match status" value="1"/>
</dbReference>
<dbReference type="SUPFAM" id="SSF55729">
    <property type="entry name" value="Acyl-CoA N-acyltransferases (Nat)"/>
    <property type="match status" value="1"/>
</dbReference>
<dbReference type="Gene3D" id="3.40.630.30">
    <property type="match status" value="1"/>
</dbReference>
<reference evidence="2" key="1">
    <citation type="submission" date="2021-03" db="EMBL/GenBank/DDBJ databases">
        <authorList>
            <person name="Tagirdzhanova G."/>
        </authorList>
    </citation>
    <scope>NUCLEOTIDE SEQUENCE</scope>
</reference>
<gene>
    <name evidence="2" type="ORF">GOMPHAMPRED_007761</name>
</gene>
<dbReference type="InterPro" id="IPR026992">
    <property type="entry name" value="DIOX_N"/>
</dbReference>
<evidence type="ECO:0000313" key="3">
    <source>
        <dbReference type="Proteomes" id="UP000664169"/>
    </source>
</evidence>
<dbReference type="OrthoDB" id="288590at2759"/>
<dbReference type="GO" id="GO:0016747">
    <property type="term" value="F:acyltransferase activity, transferring groups other than amino-acyl groups"/>
    <property type="evidence" value="ECO:0007669"/>
    <property type="project" value="InterPro"/>
</dbReference>
<dbReference type="SUPFAM" id="SSF51197">
    <property type="entry name" value="Clavaminate synthase-like"/>
    <property type="match status" value="1"/>
</dbReference>
<dbReference type="PANTHER" id="PTHR43415">
    <property type="entry name" value="SPERMIDINE N(1)-ACETYLTRANSFERASE"/>
    <property type="match status" value="1"/>
</dbReference>
<dbReference type="Pfam" id="PF14226">
    <property type="entry name" value="DIOX_N"/>
    <property type="match status" value="1"/>
</dbReference>
<dbReference type="PANTHER" id="PTHR43415:SF3">
    <property type="entry name" value="GNAT-FAMILY ACETYLTRANSFERASE"/>
    <property type="match status" value="1"/>
</dbReference>
<dbReference type="PROSITE" id="PS51186">
    <property type="entry name" value="GNAT"/>
    <property type="match status" value="1"/>
</dbReference>